<dbReference type="Gene3D" id="3.40.50.1000">
    <property type="entry name" value="HAD superfamily/HAD-like"/>
    <property type="match status" value="1"/>
</dbReference>
<dbReference type="PANTHER" id="PTHR43611">
    <property type="entry name" value="ALPHA-D-GLUCOSE 1-PHOSPHATE PHOSPHATASE"/>
    <property type="match status" value="1"/>
</dbReference>
<accession>A0A1H9VVW1</accession>
<evidence type="ECO:0000313" key="1">
    <source>
        <dbReference type="EMBL" id="SES25634.1"/>
    </source>
</evidence>
<protein>
    <submittedName>
        <fullName evidence="1">Putative hydrolase of the HAD superfamily</fullName>
    </submittedName>
</protein>
<dbReference type="PRINTS" id="PR00413">
    <property type="entry name" value="HADHALOGNASE"/>
</dbReference>
<dbReference type="InterPro" id="IPR036412">
    <property type="entry name" value="HAD-like_sf"/>
</dbReference>
<dbReference type="Proteomes" id="UP000198929">
    <property type="component" value="Unassembled WGS sequence"/>
</dbReference>
<dbReference type="InterPro" id="IPR006439">
    <property type="entry name" value="HAD-SF_hydro_IA"/>
</dbReference>
<reference evidence="2" key="1">
    <citation type="submission" date="2016-10" db="EMBL/GenBank/DDBJ databases">
        <authorList>
            <person name="Varghese N."/>
            <person name="Submissions S."/>
        </authorList>
    </citation>
    <scope>NUCLEOTIDE SEQUENCE [LARGE SCALE GENOMIC DNA]</scope>
    <source>
        <strain evidence="2">DSM 20524</strain>
    </source>
</reference>
<dbReference type="EMBL" id="FOGQ01000014">
    <property type="protein sequence ID" value="SES25634.1"/>
    <property type="molecule type" value="Genomic_DNA"/>
</dbReference>
<dbReference type="GO" id="GO:0016787">
    <property type="term" value="F:hydrolase activity"/>
    <property type="evidence" value="ECO:0007669"/>
    <property type="project" value="UniProtKB-KW"/>
</dbReference>
<dbReference type="InterPro" id="IPR023214">
    <property type="entry name" value="HAD_sf"/>
</dbReference>
<dbReference type="AlphaFoldDB" id="A0A1H9VVW1"/>
<sequence length="195" mass="21517">MTALLFGLYGVLMEDRTAEGCRRMETAAGVTDIDRMWAAYHHLRPAYEVGTYSAHHWWEDVAVRARAPELDIEAAITADWETMMNPVYHTVDAALKLHDAGYTCGVLGNLPLCIAERLRDSQEWLAEFDAVIFSCDLGVRQPDPRAYAVAVDALGSTASDTIFFDRNPTHVAAAEAAGLRARLYTGPNDITELGE</sequence>
<dbReference type="NCBIfam" id="TIGR01509">
    <property type="entry name" value="HAD-SF-IA-v3"/>
    <property type="match status" value="1"/>
</dbReference>
<proteinExistence type="predicted"/>
<dbReference type="PANTHER" id="PTHR43611:SF3">
    <property type="entry name" value="FLAVIN MONONUCLEOTIDE HYDROLASE 1, CHLOROPLATIC"/>
    <property type="match status" value="1"/>
</dbReference>
<organism evidence="1 2">
    <name type="scientific">Corynebacterium cystitidis DSM 20524</name>
    <dbReference type="NCBI Taxonomy" id="1121357"/>
    <lineage>
        <taxon>Bacteria</taxon>
        <taxon>Bacillati</taxon>
        <taxon>Actinomycetota</taxon>
        <taxon>Actinomycetes</taxon>
        <taxon>Mycobacteriales</taxon>
        <taxon>Corynebacteriaceae</taxon>
        <taxon>Corynebacterium</taxon>
    </lineage>
</organism>
<keyword evidence="1" id="KW-0378">Hydrolase</keyword>
<dbReference type="RefSeq" id="WP_092260491.1">
    <property type="nucleotide sequence ID" value="NZ_CP047199.1"/>
</dbReference>
<dbReference type="Pfam" id="PF00702">
    <property type="entry name" value="Hydrolase"/>
    <property type="match status" value="1"/>
</dbReference>
<gene>
    <name evidence="1" type="ORF">SAMN05661109_02416</name>
</gene>
<dbReference type="STRING" id="1121357.SAMN05661109_02416"/>
<evidence type="ECO:0000313" key="2">
    <source>
        <dbReference type="Proteomes" id="UP000198929"/>
    </source>
</evidence>
<dbReference type="SUPFAM" id="SSF56784">
    <property type="entry name" value="HAD-like"/>
    <property type="match status" value="1"/>
</dbReference>
<name>A0A1H9VVW1_9CORY</name>
<keyword evidence="2" id="KW-1185">Reference proteome</keyword>